<feature type="region of interest" description="Disordered" evidence="6">
    <location>
        <begin position="133"/>
        <end position="168"/>
    </location>
</feature>
<evidence type="ECO:0000256" key="3">
    <source>
        <dbReference type="ARBA" id="ARBA00023274"/>
    </source>
</evidence>
<evidence type="ECO:0000256" key="6">
    <source>
        <dbReference type="SAM" id="MobiDB-lite"/>
    </source>
</evidence>
<keyword evidence="3 4" id="KW-0687">Ribonucleoprotein</keyword>
<gene>
    <name evidence="4" type="primary">rplQ</name>
    <name evidence="7" type="ordered locus">Turpa_2577</name>
</gene>
<dbReference type="SUPFAM" id="SSF64263">
    <property type="entry name" value="Prokaryotic ribosomal protein L17"/>
    <property type="match status" value="1"/>
</dbReference>
<dbReference type="Proteomes" id="UP000006048">
    <property type="component" value="Chromosome"/>
</dbReference>
<feature type="compositionally biased region" description="Basic and acidic residues" evidence="6">
    <location>
        <begin position="151"/>
        <end position="162"/>
    </location>
</feature>
<dbReference type="PATRIC" id="fig|869212.3.peg.2593"/>
<keyword evidence="8" id="KW-1185">Reference proteome</keyword>
<dbReference type="RefSeq" id="WP_014803722.1">
    <property type="nucleotide sequence ID" value="NC_018020.1"/>
</dbReference>
<dbReference type="OrthoDB" id="9809073at2"/>
<dbReference type="PANTHER" id="PTHR14413:SF16">
    <property type="entry name" value="LARGE RIBOSOMAL SUBUNIT PROTEIN BL17M"/>
    <property type="match status" value="1"/>
</dbReference>
<accession>I4B7G0</accession>
<sequence>MIKGNKVKHLNKKVGHRQAMLGNLVQSLFYHENITTTVAKAKVARQIAEKLITRARENQKATLSPAEKVHNLREAGKIITDKEILHKLFDDIAPRFATRPGGYTRILRVGQRISDASEMAVLQLVERKELAQLKDDRSKVRAARKAKSTKKPAEKKAAEPKEKKAKKK</sequence>
<name>I4B7G0_TURPD</name>
<evidence type="ECO:0000256" key="1">
    <source>
        <dbReference type="ARBA" id="ARBA00008777"/>
    </source>
</evidence>
<dbReference type="Pfam" id="PF01196">
    <property type="entry name" value="Ribosomal_L17"/>
    <property type="match status" value="1"/>
</dbReference>
<dbReference type="AlphaFoldDB" id="I4B7G0"/>
<dbReference type="PANTHER" id="PTHR14413">
    <property type="entry name" value="RIBOSOMAL PROTEIN L17"/>
    <property type="match status" value="1"/>
</dbReference>
<evidence type="ECO:0000313" key="7">
    <source>
        <dbReference type="EMBL" id="AFM13217.1"/>
    </source>
</evidence>
<comment type="similarity">
    <text evidence="1 4 5">Belongs to the bacterial ribosomal protein bL17 family.</text>
</comment>
<dbReference type="InterPro" id="IPR047859">
    <property type="entry name" value="Ribosomal_bL17_CS"/>
</dbReference>
<comment type="subunit">
    <text evidence="4">Part of the 50S ribosomal subunit. Contacts protein L32.</text>
</comment>
<dbReference type="NCBIfam" id="TIGR00059">
    <property type="entry name" value="L17"/>
    <property type="match status" value="1"/>
</dbReference>
<dbReference type="PROSITE" id="PS01167">
    <property type="entry name" value="RIBOSOMAL_L17"/>
    <property type="match status" value="1"/>
</dbReference>
<dbReference type="InterPro" id="IPR036373">
    <property type="entry name" value="Ribosomal_bL17_sf"/>
</dbReference>
<dbReference type="HAMAP" id="MF_01368">
    <property type="entry name" value="Ribosomal_bL17"/>
    <property type="match status" value="1"/>
</dbReference>
<evidence type="ECO:0000256" key="2">
    <source>
        <dbReference type="ARBA" id="ARBA00022980"/>
    </source>
</evidence>
<feature type="compositionally biased region" description="Basic residues" evidence="6">
    <location>
        <begin position="140"/>
        <end position="150"/>
    </location>
</feature>
<evidence type="ECO:0000313" key="8">
    <source>
        <dbReference type="Proteomes" id="UP000006048"/>
    </source>
</evidence>
<proteinExistence type="inferred from homology"/>
<dbReference type="GO" id="GO:0022625">
    <property type="term" value="C:cytosolic large ribosomal subunit"/>
    <property type="evidence" value="ECO:0007669"/>
    <property type="project" value="TreeGrafter"/>
</dbReference>
<dbReference type="GO" id="GO:0003735">
    <property type="term" value="F:structural constituent of ribosome"/>
    <property type="evidence" value="ECO:0007669"/>
    <property type="project" value="InterPro"/>
</dbReference>
<reference evidence="7 8" key="1">
    <citation type="submission" date="2012-06" db="EMBL/GenBank/DDBJ databases">
        <title>The complete chromosome of genome of Turneriella parva DSM 21527.</title>
        <authorList>
            <consortium name="US DOE Joint Genome Institute (JGI-PGF)"/>
            <person name="Lucas S."/>
            <person name="Han J."/>
            <person name="Lapidus A."/>
            <person name="Bruce D."/>
            <person name="Goodwin L."/>
            <person name="Pitluck S."/>
            <person name="Peters L."/>
            <person name="Kyrpides N."/>
            <person name="Mavromatis K."/>
            <person name="Ivanova N."/>
            <person name="Mikhailova N."/>
            <person name="Chertkov O."/>
            <person name="Detter J.C."/>
            <person name="Tapia R."/>
            <person name="Han C."/>
            <person name="Land M."/>
            <person name="Hauser L."/>
            <person name="Markowitz V."/>
            <person name="Cheng J.-F."/>
            <person name="Hugenholtz P."/>
            <person name="Woyke T."/>
            <person name="Wu D."/>
            <person name="Gronow S."/>
            <person name="Wellnitz S."/>
            <person name="Brambilla E."/>
            <person name="Klenk H.-P."/>
            <person name="Eisen J.A."/>
        </authorList>
    </citation>
    <scope>NUCLEOTIDE SEQUENCE [LARGE SCALE GENOMIC DNA]</scope>
    <source>
        <strain evidence="8">ATCC BAA-1111 / DSM 21527 / NCTC 11395 / H</strain>
    </source>
</reference>
<dbReference type="STRING" id="869212.Turpa_2577"/>
<dbReference type="KEGG" id="tpx:Turpa_2577"/>
<dbReference type="InterPro" id="IPR000456">
    <property type="entry name" value="Ribosomal_bL17"/>
</dbReference>
<dbReference type="GO" id="GO:0006412">
    <property type="term" value="P:translation"/>
    <property type="evidence" value="ECO:0007669"/>
    <property type="project" value="UniProtKB-UniRule"/>
</dbReference>
<evidence type="ECO:0000256" key="4">
    <source>
        <dbReference type="HAMAP-Rule" id="MF_01368"/>
    </source>
</evidence>
<dbReference type="Gene3D" id="3.90.1030.10">
    <property type="entry name" value="Ribosomal protein L17"/>
    <property type="match status" value="1"/>
</dbReference>
<keyword evidence="2 4" id="KW-0689">Ribosomal protein</keyword>
<dbReference type="HOGENOM" id="CLU_074407_2_0_12"/>
<organism evidence="7 8">
    <name type="scientific">Turneriella parva (strain ATCC BAA-1111 / DSM 21527 / NCTC 11395 / H)</name>
    <name type="common">Leptospira parva</name>
    <dbReference type="NCBI Taxonomy" id="869212"/>
    <lineage>
        <taxon>Bacteria</taxon>
        <taxon>Pseudomonadati</taxon>
        <taxon>Spirochaetota</taxon>
        <taxon>Spirochaetia</taxon>
        <taxon>Leptospirales</taxon>
        <taxon>Leptospiraceae</taxon>
        <taxon>Turneriella</taxon>
    </lineage>
</organism>
<protein>
    <recommendedName>
        <fullName evidence="4">Large ribosomal subunit protein bL17</fullName>
    </recommendedName>
</protein>
<dbReference type="EMBL" id="CP002959">
    <property type="protein sequence ID" value="AFM13217.1"/>
    <property type="molecule type" value="Genomic_DNA"/>
</dbReference>
<evidence type="ECO:0000256" key="5">
    <source>
        <dbReference type="RuleBase" id="RU000660"/>
    </source>
</evidence>